<dbReference type="InterPro" id="IPR001842">
    <property type="entry name" value="Peptidase_M36"/>
</dbReference>
<feature type="signal peptide" evidence="12">
    <location>
        <begin position="1"/>
        <end position="19"/>
    </location>
</feature>
<dbReference type="Pfam" id="PF02128">
    <property type="entry name" value="Peptidase_M36"/>
    <property type="match status" value="1"/>
</dbReference>
<dbReference type="InterPro" id="IPR050371">
    <property type="entry name" value="Fungal_virulence_M36"/>
</dbReference>
<comment type="similarity">
    <text evidence="3 12">Belongs to the peptidase M36 family.</text>
</comment>
<keyword evidence="9 12" id="KW-0862">Zinc</keyword>
<evidence type="ECO:0000256" key="12">
    <source>
        <dbReference type="RuleBase" id="RU364017"/>
    </source>
</evidence>
<evidence type="ECO:0000256" key="2">
    <source>
        <dbReference type="ARBA" id="ARBA00004613"/>
    </source>
</evidence>
<keyword evidence="5 12" id="KW-0645">Protease</keyword>
<keyword evidence="4 12" id="KW-0964">Secreted</keyword>
<keyword evidence="10 12" id="KW-0482">Metalloprotease</keyword>
<feature type="compositionally biased region" description="Polar residues" evidence="13">
    <location>
        <begin position="266"/>
        <end position="285"/>
    </location>
</feature>
<evidence type="ECO:0000313" key="15">
    <source>
        <dbReference type="EMBL" id="KAH6589458.1"/>
    </source>
</evidence>
<dbReference type="PANTHER" id="PTHR33478:SF1">
    <property type="entry name" value="EXTRACELLULAR METALLOPROTEINASE MEP"/>
    <property type="match status" value="1"/>
</dbReference>
<evidence type="ECO:0000256" key="8">
    <source>
        <dbReference type="ARBA" id="ARBA00022801"/>
    </source>
</evidence>
<keyword evidence="6 12" id="KW-0479">Metal-binding</keyword>
<evidence type="ECO:0000256" key="13">
    <source>
        <dbReference type="SAM" id="MobiDB-lite"/>
    </source>
</evidence>
<proteinExistence type="inferred from homology"/>
<comment type="caution">
    <text evidence="15">The sequence shown here is derived from an EMBL/GenBank/DDBJ whole genome shotgun (WGS) entry which is preliminary data.</text>
</comment>
<feature type="region of interest" description="Disordered" evidence="13">
    <location>
        <begin position="579"/>
        <end position="660"/>
    </location>
</feature>
<evidence type="ECO:0000256" key="3">
    <source>
        <dbReference type="ARBA" id="ARBA00006006"/>
    </source>
</evidence>
<accession>A0ABQ8EZQ3</accession>
<comment type="subcellular location">
    <subcellularLocation>
        <location evidence="2 12">Secreted</location>
    </subcellularLocation>
</comment>
<evidence type="ECO:0000256" key="1">
    <source>
        <dbReference type="ARBA" id="ARBA00001947"/>
    </source>
</evidence>
<evidence type="ECO:0000256" key="11">
    <source>
        <dbReference type="ARBA" id="ARBA00023145"/>
    </source>
</evidence>
<dbReference type="InterPro" id="IPR027268">
    <property type="entry name" value="Peptidase_M4/M1_CTD_sf"/>
</dbReference>
<gene>
    <name evidence="15" type="ORF">BASA50_010029</name>
</gene>
<feature type="compositionally biased region" description="Low complexity" evidence="13">
    <location>
        <begin position="603"/>
        <end position="633"/>
    </location>
</feature>
<reference evidence="15 16" key="1">
    <citation type="submission" date="2021-02" db="EMBL/GenBank/DDBJ databases">
        <title>Variation within the Batrachochytrium salamandrivorans European outbreak.</title>
        <authorList>
            <person name="Kelly M."/>
            <person name="Pasmans F."/>
            <person name="Shea T.P."/>
            <person name="Munoz J.F."/>
            <person name="Carranza S."/>
            <person name="Cuomo C.A."/>
            <person name="Martel A."/>
        </authorList>
    </citation>
    <scope>NUCLEOTIDE SEQUENCE [LARGE SCALE GENOMIC DNA]</scope>
    <source>
        <strain evidence="15 16">AMFP18/2</strain>
    </source>
</reference>
<feature type="region of interest" description="Disordered" evidence="13">
    <location>
        <begin position="243"/>
        <end position="300"/>
    </location>
</feature>
<dbReference type="Gene3D" id="3.10.170.10">
    <property type="match status" value="1"/>
</dbReference>
<keyword evidence="8 12" id="KW-0378">Hydrolase</keyword>
<evidence type="ECO:0000313" key="16">
    <source>
        <dbReference type="Proteomes" id="UP001648503"/>
    </source>
</evidence>
<evidence type="ECO:0000256" key="6">
    <source>
        <dbReference type="ARBA" id="ARBA00022723"/>
    </source>
</evidence>
<keyword evidence="11 12" id="KW-0865">Zymogen</keyword>
<evidence type="ECO:0000256" key="7">
    <source>
        <dbReference type="ARBA" id="ARBA00022729"/>
    </source>
</evidence>
<evidence type="ECO:0000259" key="14">
    <source>
        <dbReference type="Pfam" id="PF07504"/>
    </source>
</evidence>
<evidence type="ECO:0000256" key="5">
    <source>
        <dbReference type="ARBA" id="ARBA00022670"/>
    </source>
</evidence>
<feature type="compositionally biased region" description="Basic residues" evidence="13">
    <location>
        <begin position="634"/>
        <end position="660"/>
    </location>
</feature>
<dbReference type="SUPFAM" id="SSF55486">
    <property type="entry name" value="Metalloproteases ('zincins'), catalytic domain"/>
    <property type="match status" value="1"/>
</dbReference>
<sequence length="720" mass="77042">MFGPALTLVLALVSSAAIASPAVNNAHKNAVASLNPSSTVLPFHFPESVYENTPYSGAASLSLSKEDEVKTATDYISNKLNLGADDFKVFNSFTDAAGVTHVYGAHMVNGARISNHQASAHVKNGEVTSFSSSFGTAQHLAKRDLAVSEAKATVDFEKASATASAQLGVPVYSKFEHVLEYVEQPDGKIVYAYKFQLRNDPATKWVQVWSDAATGKVIQAVDFANDASYKAIPFPRRDASEGFSTISDPEIKGSSPKGWTDGKATEGNNAITKDPSGKTTSSTSDGVFDTKFNGDDEPRTDDNIAASAVSLFYIANMMHDITYQYGFTEKTGNFQKDNFGKGGQGNDAVKINVLNPSRTNNANFLSPGDGQSGVMNMFRFTYTKPNRDGGFDNGIVIHEYGHGVSNRLTGGSATSGCLGTAEAGGMGEGWSDALALMILAKSSDTATTGINIGAYVRGKPEGIRSHPYTTDMKVNPLTYGDLQTRDEVHDVGEVWTSLLWEVYWNLVAKHGFSTNLNNAKQSEGNVVAMQNIIGGMMLQPCNPTFLSARDAIVAADAAHYKGANKCEILKAFAKRGLGSNATSSRKNDFSVPSECDGDAPLPRATTTATATETEAATTTIATETEAATTTGVARRTRTATARRTRTATARRTKTATTRRTRTTISREIGTTIFRRTRMTKTATAKKTKTTTTTTTTSAPEPTETCDISNFCCLMMGHYCT</sequence>
<protein>
    <recommendedName>
        <fullName evidence="12">Extracellular metalloproteinase</fullName>
        <ecNumber evidence="12">3.4.24.-</ecNumber>
    </recommendedName>
    <alternativeName>
        <fullName evidence="12">Fungalysin</fullName>
    </alternativeName>
</protein>
<organism evidence="15 16">
    <name type="scientific">Batrachochytrium salamandrivorans</name>
    <dbReference type="NCBI Taxonomy" id="1357716"/>
    <lineage>
        <taxon>Eukaryota</taxon>
        <taxon>Fungi</taxon>
        <taxon>Fungi incertae sedis</taxon>
        <taxon>Chytridiomycota</taxon>
        <taxon>Chytridiomycota incertae sedis</taxon>
        <taxon>Chytridiomycetes</taxon>
        <taxon>Rhizophydiales</taxon>
        <taxon>Rhizophydiales incertae sedis</taxon>
        <taxon>Batrachochytrium</taxon>
    </lineage>
</organism>
<dbReference type="PRINTS" id="PR00999">
    <property type="entry name" value="FUNGALYSIN"/>
</dbReference>
<evidence type="ECO:0000256" key="10">
    <source>
        <dbReference type="ARBA" id="ARBA00023049"/>
    </source>
</evidence>
<keyword evidence="7 12" id="KW-0732">Signal</keyword>
<feature type="compositionally biased region" description="Basic residues" evidence="13">
    <location>
        <begin position="679"/>
        <end position="688"/>
    </location>
</feature>
<feature type="region of interest" description="Disordered" evidence="13">
    <location>
        <begin position="679"/>
        <end position="700"/>
    </location>
</feature>
<dbReference type="PANTHER" id="PTHR33478">
    <property type="entry name" value="EXTRACELLULAR METALLOPROTEINASE MEP"/>
    <property type="match status" value="1"/>
</dbReference>
<dbReference type="Pfam" id="PF07504">
    <property type="entry name" value="FTP"/>
    <property type="match status" value="1"/>
</dbReference>
<keyword evidence="16" id="KW-1185">Reference proteome</keyword>
<evidence type="ECO:0000256" key="4">
    <source>
        <dbReference type="ARBA" id="ARBA00022525"/>
    </source>
</evidence>
<dbReference type="EC" id="3.4.24.-" evidence="12"/>
<comment type="cofactor">
    <cofactor evidence="1 12">
        <name>Zn(2+)</name>
        <dbReference type="ChEBI" id="CHEBI:29105"/>
    </cofactor>
</comment>
<dbReference type="CDD" id="cd09596">
    <property type="entry name" value="M36"/>
    <property type="match status" value="1"/>
</dbReference>
<dbReference type="Gene3D" id="1.10.390.10">
    <property type="entry name" value="Neutral Protease Domain 2"/>
    <property type="match status" value="1"/>
</dbReference>
<feature type="domain" description="FTP" evidence="14">
    <location>
        <begin position="85"/>
        <end position="134"/>
    </location>
</feature>
<dbReference type="Proteomes" id="UP001648503">
    <property type="component" value="Unassembled WGS sequence"/>
</dbReference>
<dbReference type="EMBL" id="JAFCIX010000458">
    <property type="protein sequence ID" value="KAH6589458.1"/>
    <property type="molecule type" value="Genomic_DNA"/>
</dbReference>
<evidence type="ECO:0000256" key="9">
    <source>
        <dbReference type="ARBA" id="ARBA00022833"/>
    </source>
</evidence>
<name>A0ABQ8EZQ3_9FUNG</name>
<dbReference type="InterPro" id="IPR011096">
    <property type="entry name" value="FTP_domain"/>
</dbReference>
<feature type="chain" id="PRO_5045003260" description="Extracellular metalloproteinase" evidence="12">
    <location>
        <begin position="20"/>
        <end position="720"/>
    </location>
</feature>